<accession>A0A370QLI3</accession>
<evidence type="ECO:0000256" key="1">
    <source>
        <dbReference type="SAM" id="SignalP"/>
    </source>
</evidence>
<sequence length="171" mass="17632">MKTLKKLTFLLFVSLAVMACNKSDDDGGDDPQGGVGSFTAQVDGSSFTGITGTVVAQLSNNGTALAVSGGTNDSENLQIILTAFDGVGTYQLGLTNIGSYAFLPDPSNPDPSTVVTYTTVNGTSSNGEINISSFDGDTVAGTFSFTAFNPQNTSESVEVTNGEFNIEVTNQ</sequence>
<gene>
    <name evidence="2" type="ORF">C8D94_1011115</name>
</gene>
<comment type="caution">
    <text evidence="2">The sequence shown here is derived from an EMBL/GenBank/DDBJ whole genome shotgun (WGS) entry which is preliminary data.</text>
</comment>
<keyword evidence="1" id="KW-0732">Signal</keyword>
<dbReference type="Proteomes" id="UP000255317">
    <property type="component" value="Unassembled WGS sequence"/>
</dbReference>
<dbReference type="RefSeq" id="WP_115122860.1">
    <property type="nucleotide sequence ID" value="NZ_QRAO01000001.1"/>
</dbReference>
<dbReference type="Pfam" id="PF19765">
    <property type="entry name" value="DUF6252"/>
    <property type="match status" value="1"/>
</dbReference>
<dbReference type="EMBL" id="QRAO01000001">
    <property type="protein sequence ID" value="RDK89234.1"/>
    <property type="molecule type" value="Genomic_DNA"/>
</dbReference>
<proteinExistence type="predicted"/>
<reference evidence="2 3" key="1">
    <citation type="submission" date="2018-07" db="EMBL/GenBank/DDBJ databases">
        <title>Genomic Encyclopedia of Type Strains, Phase IV (KMG-IV): sequencing the most valuable type-strain genomes for metagenomic binning, comparative biology and taxonomic classification.</title>
        <authorList>
            <person name="Goeker M."/>
        </authorList>
    </citation>
    <scope>NUCLEOTIDE SEQUENCE [LARGE SCALE GENOMIC DNA]</scope>
    <source>
        <strain evidence="2 3">DSM 101478</strain>
    </source>
</reference>
<feature type="chain" id="PRO_5016613327" evidence="1">
    <location>
        <begin position="20"/>
        <end position="171"/>
    </location>
</feature>
<organism evidence="2 3">
    <name type="scientific">Marinirhabdus gelatinilytica</name>
    <dbReference type="NCBI Taxonomy" id="1703343"/>
    <lineage>
        <taxon>Bacteria</taxon>
        <taxon>Pseudomonadati</taxon>
        <taxon>Bacteroidota</taxon>
        <taxon>Flavobacteriia</taxon>
        <taxon>Flavobacteriales</taxon>
        <taxon>Flavobacteriaceae</taxon>
    </lineage>
</organism>
<dbReference type="OrthoDB" id="824283at2"/>
<feature type="signal peptide" evidence="1">
    <location>
        <begin position="1"/>
        <end position="19"/>
    </location>
</feature>
<keyword evidence="3" id="KW-1185">Reference proteome</keyword>
<dbReference type="PROSITE" id="PS51257">
    <property type="entry name" value="PROKAR_LIPOPROTEIN"/>
    <property type="match status" value="1"/>
</dbReference>
<dbReference type="AlphaFoldDB" id="A0A370QLI3"/>
<protein>
    <submittedName>
        <fullName evidence="2">Uncharacterized protein</fullName>
    </submittedName>
</protein>
<evidence type="ECO:0000313" key="2">
    <source>
        <dbReference type="EMBL" id="RDK89234.1"/>
    </source>
</evidence>
<name>A0A370QLI3_9FLAO</name>
<evidence type="ECO:0000313" key="3">
    <source>
        <dbReference type="Proteomes" id="UP000255317"/>
    </source>
</evidence>
<dbReference type="InterPro" id="IPR046219">
    <property type="entry name" value="DUF6252"/>
</dbReference>